<feature type="domain" description="dUTPase-like" evidence="6">
    <location>
        <begin position="12"/>
        <end position="142"/>
    </location>
</feature>
<evidence type="ECO:0000256" key="5">
    <source>
        <dbReference type="HAMAP-Rule" id="MF_00116"/>
    </source>
</evidence>
<keyword evidence="2 5" id="KW-0378">Hydrolase</keyword>
<feature type="binding site" evidence="5">
    <location>
        <begin position="63"/>
        <end position="65"/>
    </location>
    <ligand>
        <name>substrate</name>
    </ligand>
</feature>
<dbReference type="Pfam" id="PF00692">
    <property type="entry name" value="dUTPase"/>
    <property type="match status" value="1"/>
</dbReference>
<gene>
    <name evidence="5" type="primary">dut</name>
    <name evidence="7" type="ORF">JOC49_000146</name>
</gene>
<comment type="caution">
    <text evidence="7">The sequence shown here is derived from an EMBL/GenBank/DDBJ whole genome shotgun (WGS) entry which is preliminary data.</text>
</comment>
<sequence length="143" mass="15688">MKIRILNKSTNPLPEYKTKGSAGMDLLSNNEAEIILKPMERTLVPTGLFVEIPNGYEGQVRARSGLSIKNGITLVNAVGTIDSDYRGELKVPVINLGHEDFTIKRGDRIAQLIVTKYEQVIWEDSDSVDETDRGHGGFGSTGV</sequence>
<dbReference type="InterPro" id="IPR008181">
    <property type="entry name" value="dUTPase"/>
</dbReference>
<evidence type="ECO:0000256" key="4">
    <source>
        <dbReference type="ARBA" id="ARBA00047686"/>
    </source>
</evidence>
<dbReference type="EMBL" id="JAFBDT010000001">
    <property type="protein sequence ID" value="MBM7560637.1"/>
    <property type="molecule type" value="Genomic_DNA"/>
</dbReference>
<dbReference type="CDD" id="cd07557">
    <property type="entry name" value="trimeric_dUTPase"/>
    <property type="match status" value="1"/>
</dbReference>
<dbReference type="InterPro" id="IPR036157">
    <property type="entry name" value="dUTPase-like_sf"/>
</dbReference>
<comment type="catalytic activity">
    <reaction evidence="4 5">
        <text>dUTP + H2O = dUMP + diphosphate + H(+)</text>
        <dbReference type="Rhea" id="RHEA:10248"/>
        <dbReference type="ChEBI" id="CHEBI:15377"/>
        <dbReference type="ChEBI" id="CHEBI:15378"/>
        <dbReference type="ChEBI" id="CHEBI:33019"/>
        <dbReference type="ChEBI" id="CHEBI:61555"/>
        <dbReference type="ChEBI" id="CHEBI:246422"/>
        <dbReference type="EC" id="3.6.1.23"/>
    </reaction>
</comment>
<keyword evidence="3 5" id="KW-0546">Nucleotide metabolism</keyword>
<dbReference type="RefSeq" id="WP_204661184.1">
    <property type="nucleotide sequence ID" value="NZ_JAFBDT010000001.1"/>
</dbReference>
<organism evidence="7 8">
    <name type="scientific">Fusibacter tunisiensis</name>
    <dbReference type="NCBI Taxonomy" id="1008308"/>
    <lineage>
        <taxon>Bacteria</taxon>
        <taxon>Bacillati</taxon>
        <taxon>Bacillota</taxon>
        <taxon>Clostridia</taxon>
        <taxon>Eubacteriales</taxon>
        <taxon>Eubacteriales Family XII. Incertae Sedis</taxon>
        <taxon>Fusibacter</taxon>
    </lineage>
</organism>
<keyword evidence="5" id="KW-0479">Metal-binding</keyword>
<evidence type="ECO:0000313" key="8">
    <source>
        <dbReference type="Proteomes" id="UP000767854"/>
    </source>
</evidence>
<feature type="binding site" evidence="5">
    <location>
        <begin position="80"/>
        <end position="82"/>
    </location>
    <ligand>
        <name>substrate</name>
    </ligand>
</feature>
<dbReference type="Gene3D" id="2.70.40.10">
    <property type="match status" value="1"/>
</dbReference>
<keyword evidence="8" id="KW-1185">Reference proteome</keyword>
<dbReference type="PANTHER" id="PTHR11241">
    <property type="entry name" value="DEOXYURIDINE 5'-TRIPHOSPHATE NUCLEOTIDOHYDROLASE"/>
    <property type="match status" value="1"/>
</dbReference>
<evidence type="ECO:0000256" key="2">
    <source>
        <dbReference type="ARBA" id="ARBA00022801"/>
    </source>
</evidence>
<dbReference type="HAMAP" id="MF_00116">
    <property type="entry name" value="dUTPase_bact"/>
    <property type="match status" value="1"/>
</dbReference>
<comment type="caution">
    <text evidence="5">Lacks conserved residue(s) required for the propagation of feature annotation.</text>
</comment>
<dbReference type="NCBIfam" id="TIGR00576">
    <property type="entry name" value="dut"/>
    <property type="match status" value="1"/>
</dbReference>
<dbReference type="PANTHER" id="PTHR11241:SF0">
    <property type="entry name" value="DEOXYURIDINE 5'-TRIPHOSPHATE NUCLEOTIDOHYDROLASE"/>
    <property type="match status" value="1"/>
</dbReference>
<dbReference type="GO" id="GO:0004170">
    <property type="term" value="F:dUTP diphosphatase activity"/>
    <property type="evidence" value="ECO:0007669"/>
    <property type="project" value="UniProtKB-EC"/>
</dbReference>
<dbReference type="EC" id="3.6.1.23" evidence="5"/>
<comment type="similarity">
    <text evidence="1 5">Belongs to the dUTPase family.</text>
</comment>
<evidence type="ECO:0000313" key="7">
    <source>
        <dbReference type="EMBL" id="MBM7560637.1"/>
    </source>
</evidence>
<evidence type="ECO:0000256" key="1">
    <source>
        <dbReference type="ARBA" id="ARBA00006581"/>
    </source>
</evidence>
<protein>
    <recommendedName>
        <fullName evidence="5">Deoxyuridine 5'-triphosphate nucleotidohydrolase</fullName>
        <shortName evidence="5">dUTPase</shortName>
        <ecNumber evidence="5">3.6.1.23</ecNumber>
    </recommendedName>
    <alternativeName>
        <fullName evidence="5">dUTP pyrophosphatase</fullName>
    </alternativeName>
</protein>
<comment type="function">
    <text evidence="5">This enzyme is involved in nucleotide metabolism: it produces dUMP, the immediate precursor of thymidine nucleotides and it decreases the intracellular concentration of dUTP so that uracil cannot be incorporated into DNA.</text>
</comment>
<dbReference type="InterPro" id="IPR029054">
    <property type="entry name" value="dUTPase-like"/>
</dbReference>
<dbReference type="NCBIfam" id="NF001862">
    <property type="entry name" value="PRK00601.1"/>
    <property type="match status" value="1"/>
</dbReference>
<reference evidence="7 8" key="1">
    <citation type="submission" date="2021-01" db="EMBL/GenBank/DDBJ databases">
        <title>Genomic Encyclopedia of Type Strains, Phase IV (KMG-IV): sequencing the most valuable type-strain genomes for metagenomic binning, comparative biology and taxonomic classification.</title>
        <authorList>
            <person name="Goeker M."/>
        </authorList>
    </citation>
    <scope>NUCLEOTIDE SEQUENCE [LARGE SCALE GENOMIC DNA]</scope>
    <source>
        <strain evidence="7 8">DSM 24436</strain>
    </source>
</reference>
<keyword evidence="5" id="KW-0460">Magnesium</keyword>
<evidence type="ECO:0000259" key="6">
    <source>
        <dbReference type="Pfam" id="PF00692"/>
    </source>
</evidence>
<feature type="binding site" evidence="5">
    <location>
        <position position="76"/>
    </location>
    <ligand>
        <name>substrate</name>
    </ligand>
</feature>
<name>A0ABS2MML3_9FIRM</name>
<comment type="pathway">
    <text evidence="5">Pyrimidine metabolism; dUMP biosynthesis; dUMP from dCTP (dUTP route): step 2/2.</text>
</comment>
<accession>A0ABS2MML3</accession>
<dbReference type="SUPFAM" id="SSF51283">
    <property type="entry name" value="dUTPase-like"/>
    <property type="match status" value="1"/>
</dbReference>
<dbReference type="Proteomes" id="UP000767854">
    <property type="component" value="Unassembled WGS sequence"/>
</dbReference>
<dbReference type="InterPro" id="IPR033704">
    <property type="entry name" value="dUTPase_trimeric"/>
</dbReference>
<evidence type="ECO:0000256" key="3">
    <source>
        <dbReference type="ARBA" id="ARBA00023080"/>
    </source>
</evidence>
<proteinExistence type="inferred from homology"/>
<comment type="cofactor">
    <cofactor evidence="5">
        <name>Mg(2+)</name>
        <dbReference type="ChEBI" id="CHEBI:18420"/>
    </cofactor>
</comment>